<dbReference type="Pfam" id="PF01300">
    <property type="entry name" value="Sua5_yciO_yrdC"/>
    <property type="match status" value="1"/>
</dbReference>
<keyword evidence="17" id="KW-1185">Reference proteome</keyword>
<feature type="binding site" evidence="14">
    <location>
        <position position="64"/>
    </location>
    <ligand>
        <name>ATP</name>
        <dbReference type="ChEBI" id="CHEBI:30616"/>
    </ligand>
</feature>
<evidence type="ECO:0000256" key="8">
    <source>
        <dbReference type="ARBA" id="ARBA00022695"/>
    </source>
</evidence>
<feature type="binding site" evidence="14">
    <location>
        <position position="196"/>
    </location>
    <ligand>
        <name>ATP</name>
        <dbReference type="ChEBI" id="CHEBI:30616"/>
    </ligand>
</feature>
<evidence type="ECO:0000313" key="17">
    <source>
        <dbReference type="Proteomes" id="UP000623681"/>
    </source>
</evidence>
<dbReference type="PANTHER" id="PTHR17490">
    <property type="entry name" value="SUA5"/>
    <property type="match status" value="1"/>
</dbReference>
<comment type="function">
    <text evidence="13">Required for the formation of a threonylcarbamoyl group on adenosine at position 37 (t(6)A37) in tRNAs that read codons beginning with adenine.</text>
</comment>
<feature type="binding site" evidence="14">
    <location>
        <position position="182"/>
    </location>
    <ligand>
        <name>L-threonine</name>
        <dbReference type="ChEBI" id="CHEBI:57926"/>
    </ligand>
</feature>
<feature type="binding site" evidence="14">
    <location>
        <position position="122"/>
    </location>
    <ligand>
        <name>L-threonine</name>
        <dbReference type="ChEBI" id="CHEBI:57926"/>
    </ligand>
</feature>
<dbReference type="PIRSF" id="PIRSF004930">
    <property type="entry name" value="Tln_factor_SUA5"/>
    <property type="match status" value="1"/>
</dbReference>
<feature type="binding site" evidence="14">
    <location>
        <position position="37"/>
    </location>
    <ligand>
        <name>L-threonine</name>
        <dbReference type="ChEBI" id="CHEBI:57926"/>
    </ligand>
</feature>
<sequence>MDTKIARVEDVQENIHIILEAAETIKNGGIVAFPTETVYGLGADALNPKAVEKIFKAKGRPQDNPLIVHVFDKKIDELVESIPEIGKKLIDAFWPGPITLIMKKKPVIPDITSASLDTIGIRMPDNDIALKLIELSGTPIAAPSANISGKPSPTDIERCIEDLSGKVDFIIGGSKSNVGVESTILDITVDPPCILRPGGITLEMLREYDERIYIDPSIMEKSDLNSRPKAPGMKYKHYAPKAKVKIIKGNREKTIEKINDLVQNYIENGLKVGIMTCRERVKCYNNNAEIISIGSENNMQEIARNLFEALRSFDDRNVDIILSEAFIEKGVGIAIMNRLKKAAAYDILEL</sequence>
<evidence type="ECO:0000256" key="3">
    <source>
        <dbReference type="ARBA" id="ARBA00012584"/>
    </source>
</evidence>
<evidence type="ECO:0000256" key="11">
    <source>
        <dbReference type="ARBA" id="ARBA00029774"/>
    </source>
</evidence>
<dbReference type="Pfam" id="PF03481">
    <property type="entry name" value="Sua5_C"/>
    <property type="match status" value="1"/>
</dbReference>
<dbReference type="GO" id="GO:0003725">
    <property type="term" value="F:double-stranded RNA binding"/>
    <property type="evidence" value="ECO:0007669"/>
    <property type="project" value="UniProtKB-UniRule"/>
</dbReference>
<dbReference type="Proteomes" id="UP000623681">
    <property type="component" value="Unassembled WGS sequence"/>
</dbReference>
<dbReference type="GO" id="GO:0005737">
    <property type="term" value="C:cytoplasm"/>
    <property type="evidence" value="ECO:0007669"/>
    <property type="project" value="UniProtKB-SubCell"/>
</dbReference>
<feature type="binding site" evidence="14">
    <location>
        <position position="60"/>
    </location>
    <ligand>
        <name>ATP</name>
        <dbReference type="ChEBI" id="CHEBI:30616"/>
    </ligand>
</feature>
<dbReference type="RefSeq" id="WP_202768033.1">
    <property type="nucleotide sequence ID" value="NZ_JAESWA010000022.1"/>
</dbReference>
<reference evidence="16" key="1">
    <citation type="submission" date="2021-01" db="EMBL/GenBank/DDBJ databases">
        <title>Genome public.</title>
        <authorList>
            <person name="Liu C."/>
            <person name="Sun Q."/>
        </authorList>
    </citation>
    <scope>NUCLEOTIDE SEQUENCE</scope>
    <source>
        <strain evidence="16">YIM B02565</strain>
    </source>
</reference>
<comment type="similarity">
    <text evidence="2 13">Belongs to the SUA5 family.</text>
</comment>
<dbReference type="NCBIfam" id="TIGR00057">
    <property type="entry name" value="L-threonylcarbamoyladenylate synthase"/>
    <property type="match status" value="1"/>
</dbReference>
<evidence type="ECO:0000256" key="12">
    <source>
        <dbReference type="ARBA" id="ARBA00048366"/>
    </source>
</evidence>
<keyword evidence="7 13" id="KW-0819">tRNA processing</keyword>
<comment type="catalytic activity">
    <reaction evidence="12 13">
        <text>L-threonine + hydrogencarbonate + ATP = L-threonylcarbamoyladenylate + diphosphate + H2O</text>
        <dbReference type="Rhea" id="RHEA:36407"/>
        <dbReference type="ChEBI" id="CHEBI:15377"/>
        <dbReference type="ChEBI" id="CHEBI:17544"/>
        <dbReference type="ChEBI" id="CHEBI:30616"/>
        <dbReference type="ChEBI" id="CHEBI:33019"/>
        <dbReference type="ChEBI" id="CHEBI:57926"/>
        <dbReference type="ChEBI" id="CHEBI:73682"/>
        <dbReference type="EC" id="2.7.7.87"/>
    </reaction>
</comment>
<protein>
    <recommendedName>
        <fullName evidence="4 13">Threonylcarbamoyl-AMP synthase</fullName>
        <shortName evidence="13">TC-AMP synthase</shortName>
        <ecNumber evidence="3 13">2.7.7.87</ecNumber>
    </recommendedName>
    <alternativeName>
        <fullName evidence="11 13">L-threonylcarbamoyladenylate synthase</fullName>
    </alternativeName>
</protein>
<dbReference type="InterPro" id="IPR017945">
    <property type="entry name" value="DHBP_synth_RibB-like_a/b_dom"/>
</dbReference>
<dbReference type="FunFam" id="3.90.870.10:FF:000009">
    <property type="entry name" value="Threonylcarbamoyl-AMP synthase, putative"/>
    <property type="match status" value="1"/>
</dbReference>
<dbReference type="InterPro" id="IPR010923">
    <property type="entry name" value="T(6)A37_SUA5"/>
</dbReference>
<feature type="binding site" evidence="14">
    <location>
        <position position="144"/>
    </location>
    <ligand>
        <name>ATP</name>
        <dbReference type="ChEBI" id="CHEBI:30616"/>
    </ligand>
</feature>
<dbReference type="GO" id="GO:0006450">
    <property type="term" value="P:regulation of translational fidelity"/>
    <property type="evidence" value="ECO:0007669"/>
    <property type="project" value="TreeGrafter"/>
</dbReference>
<dbReference type="GO" id="GO:0061710">
    <property type="term" value="F:L-threonylcarbamoyladenylate synthase"/>
    <property type="evidence" value="ECO:0007669"/>
    <property type="project" value="UniProtKB-EC"/>
</dbReference>
<evidence type="ECO:0000256" key="7">
    <source>
        <dbReference type="ARBA" id="ARBA00022694"/>
    </source>
</evidence>
<evidence type="ECO:0000256" key="13">
    <source>
        <dbReference type="PIRNR" id="PIRNR004930"/>
    </source>
</evidence>
<feature type="binding site" evidence="14">
    <location>
        <position position="69"/>
    </location>
    <ligand>
        <name>L-threonine</name>
        <dbReference type="ChEBI" id="CHEBI:57926"/>
    </ligand>
</feature>
<evidence type="ECO:0000256" key="14">
    <source>
        <dbReference type="PIRSR" id="PIRSR004930-1"/>
    </source>
</evidence>
<keyword evidence="9 13" id="KW-0547">Nucleotide-binding</keyword>
<proteinExistence type="inferred from homology"/>
<dbReference type="FunFam" id="3.40.50.11030:FF:000001">
    <property type="entry name" value="Threonylcarbamoyl-AMP synthase"/>
    <property type="match status" value="1"/>
</dbReference>
<accession>A0A937FG16</accession>
<dbReference type="PROSITE" id="PS51163">
    <property type="entry name" value="YRDC"/>
    <property type="match status" value="1"/>
</dbReference>
<organism evidence="16 17">
    <name type="scientific">Clostridium paridis</name>
    <dbReference type="NCBI Taxonomy" id="2803863"/>
    <lineage>
        <taxon>Bacteria</taxon>
        <taxon>Bacillati</taxon>
        <taxon>Bacillota</taxon>
        <taxon>Clostridia</taxon>
        <taxon>Eubacteriales</taxon>
        <taxon>Clostridiaceae</taxon>
        <taxon>Clostridium</taxon>
    </lineage>
</organism>
<dbReference type="InterPro" id="IPR006070">
    <property type="entry name" value="Sua5-like_dom"/>
</dbReference>
<evidence type="ECO:0000256" key="2">
    <source>
        <dbReference type="ARBA" id="ARBA00007663"/>
    </source>
</evidence>
<dbReference type="InterPro" id="IPR038385">
    <property type="entry name" value="Sua5/YwlC_C"/>
</dbReference>
<keyword evidence="10 13" id="KW-0067">ATP-binding</keyword>
<dbReference type="InterPro" id="IPR005145">
    <property type="entry name" value="Sua5_C"/>
</dbReference>
<dbReference type="GO" id="GO:0000049">
    <property type="term" value="F:tRNA binding"/>
    <property type="evidence" value="ECO:0007669"/>
    <property type="project" value="TreeGrafter"/>
</dbReference>
<keyword evidence="6 13" id="KW-0808">Transferase</keyword>
<dbReference type="EC" id="2.7.7.87" evidence="3 13"/>
<dbReference type="InterPro" id="IPR050156">
    <property type="entry name" value="TC-AMP_synthase_SUA5"/>
</dbReference>
<evidence type="ECO:0000256" key="1">
    <source>
        <dbReference type="ARBA" id="ARBA00004496"/>
    </source>
</evidence>
<feature type="binding site" evidence="14">
    <location>
        <position position="238"/>
    </location>
    <ligand>
        <name>ATP</name>
        <dbReference type="ChEBI" id="CHEBI:30616"/>
    </ligand>
</feature>
<evidence type="ECO:0000256" key="5">
    <source>
        <dbReference type="ARBA" id="ARBA00022490"/>
    </source>
</evidence>
<comment type="subcellular location">
    <subcellularLocation>
        <location evidence="1 13">Cytoplasm</location>
    </subcellularLocation>
</comment>
<dbReference type="EMBL" id="JAESWA010000022">
    <property type="protein sequence ID" value="MBL4932689.1"/>
    <property type="molecule type" value="Genomic_DNA"/>
</dbReference>
<name>A0A937FG16_9CLOT</name>
<evidence type="ECO:0000256" key="10">
    <source>
        <dbReference type="ARBA" id="ARBA00022840"/>
    </source>
</evidence>
<gene>
    <name evidence="16" type="ORF">JK634_12815</name>
</gene>
<feature type="binding site" evidence="14">
    <location>
        <position position="118"/>
    </location>
    <ligand>
        <name>ATP</name>
        <dbReference type="ChEBI" id="CHEBI:30616"/>
    </ligand>
</feature>
<dbReference type="Gene3D" id="3.90.870.10">
    <property type="entry name" value="DHBP synthase"/>
    <property type="match status" value="1"/>
</dbReference>
<dbReference type="GO" id="GO:0005524">
    <property type="term" value="F:ATP binding"/>
    <property type="evidence" value="ECO:0007669"/>
    <property type="project" value="UniProtKB-UniRule"/>
</dbReference>
<evidence type="ECO:0000256" key="6">
    <source>
        <dbReference type="ARBA" id="ARBA00022679"/>
    </source>
</evidence>
<evidence type="ECO:0000259" key="15">
    <source>
        <dbReference type="PROSITE" id="PS51163"/>
    </source>
</evidence>
<comment type="caution">
    <text evidence="16">The sequence shown here is derived from an EMBL/GenBank/DDBJ whole genome shotgun (WGS) entry which is preliminary data.</text>
</comment>
<dbReference type="PANTHER" id="PTHR17490:SF16">
    <property type="entry name" value="THREONYLCARBAMOYL-AMP SYNTHASE"/>
    <property type="match status" value="1"/>
</dbReference>
<dbReference type="AlphaFoldDB" id="A0A937FG16"/>
<keyword evidence="8 13" id="KW-0548">Nucleotidyltransferase</keyword>
<feature type="binding site" evidence="14">
    <location>
        <position position="142"/>
    </location>
    <ligand>
        <name>L-threonine</name>
        <dbReference type="ChEBI" id="CHEBI:57926"/>
    </ligand>
</feature>
<evidence type="ECO:0000256" key="9">
    <source>
        <dbReference type="ARBA" id="ARBA00022741"/>
    </source>
</evidence>
<evidence type="ECO:0000256" key="4">
    <source>
        <dbReference type="ARBA" id="ARBA00015492"/>
    </source>
</evidence>
<feature type="domain" description="YrdC-like" evidence="15">
    <location>
        <begin position="15"/>
        <end position="200"/>
    </location>
</feature>
<evidence type="ECO:0000313" key="16">
    <source>
        <dbReference type="EMBL" id="MBL4932689.1"/>
    </source>
</evidence>
<dbReference type="Gene3D" id="3.40.50.11030">
    <property type="entry name" value="Threonylcarbamoyl-AMP synthase, C-terminal domain"/>
    <property type="match status" value="1"/>
</dbReference>
<dbReference type="GO" id="GO:0008033">
    <property type="term" value="P:tRNA processing"/>
    <property type="evidence" value="ECO:0007669"/>
    <property type="project" value="UniProtKB-KW"/>
</dbReference>
<keyword evidence="5 13" id="KW-0963">Cytoplasm</keyword>
<dbReference type="SUPFAM" id="SSF55821">
    <property type="entry name" value="YrdC/RibB"/>
    <property type="match status" value="1"/>
</dbReference>
<feature type="binding site" evidence="14">
    <location>
        <position position="152"/>
    </location>
    <ligand>
        <name>ATP</name>
        <dbReference type="ChEBI" id="CHEBI:30616"/>
    </ligand>
</feature>